<evidence type="ECO:0000256" key="1">
    <source>
        <dbReference type="PROSITE-ProRule" id="PRU00409"/>
    </source>
</evidence>
<dbReference type="InterPro" id="IPR011761">
    <property type="entry name" value="ATP-grasp"/>
</dbReference>
<dbReference type="SUPFAM" id="SSF56059">
    <property type="entry name" value="Glutathione synthetase ATP-binding domain-like"/>
    <property type="match status" value="1"/>
</dbReference>
<evidence type="ECO:0000313" key="3">
    <source>
        <dbReference type="EMBL" id="GLU50069.1"/>
    </source>
</evidence>
<dbReference type="Gene3D" id="3.30.470.20">
    <property type="entry name" value="ATP-grasp fold, B domain"/>
    <property type="match status" value="1"/>
</dbReference>
<dbReference type="GO" id="GO:0005737">
    <property type="term" value="C:cytoplasm"/>
    <property type="evidence" value="ECO:0007669"/>
    <property type="project" value="TreeGrafter"/>
</dbReference>
<protein>
    <recommendedName>
        <fullName evidence="2">ATP-grasp domain-containing protein</fullName>
    </recommendedName>
</protein>
<keyword evidence="1" id="KW-0547">Nucleotide-binding</keyword>
<dbReference type="Pfam" id="PF08443">
    <property type="entry name" value="RimK"/>
    <property type="match status" value="1"/>
</dbReference>
<organism evidence="3 4">
    <name type="scientific">Nocardiopsis ansamitocini</name>
    <dbReference type="NCBI Taxonomy" id="1670832"/>
    <lineage>
        <taxon>Bacteria</taxon>
        <taxon>Bacillati</taxon>
        <taxon>Actinomycetota</taxon>
        <taxon>Actinomycetes</taxon>
        <taxon>Streptosporangiales</taxon>
        <taxon>Nocardiopsidaceae</taxon>
        <taxon>Nocardiopsis</taxon>
    </lineage>
</organism>
<sequence>MTSQPTHTSGTGGPATPAVRRPLFTAQLQAAADTLGVRLEWRSDSWIARLSAEGTTRYVIGYHFPVNNAASAQLAGDKAACSLLLAEAGVPAVAHRLLRFAQTEPDGFLLRALGDDRFPVVVKPNSECGGNGVVRAGGVGELTAALSLLQERYRSVAVSPFEEIAEEYRVVMLDGSVRLVFRKVRDEAAAAGEWRHNLGLGAYPEIVDDPGETAPLVEMAGRAMSALDLRLAAVDVVSTPRGLRVLEVNSMITLERFSRFSPEYAERASAVYLECVRHSFTAAP</sequence>
<feature type="domain" description="ATP-grasp" evidence="2">
    <location>
        <begin position="82"/>
        <end position="277"/>
    </location>
</feature>
<dbReference type="RefSeq" id="WP_285761609.1">
    <property type="nucleotide sequence ID" value="NZ_BSQG01000011.1"/>
</dbReference>
<reference evidence="3" key="1">
    <citation type="submission" date="2023-02" db="EMBL/GenBank/DDBJ databases">
        <title>Nocardiopsis ansamitocini NBRC 112285.</title>
        <authorList>
            <person name="Ichikawa N."/>
            <person name="Sato H."/>
            <person name="Tonouchi N."/>
        </authorList>
    </citation>
    <scope>NUCLEOTIDE SEQUENCE</scope>
    <source>
        <strain evidence="3">NBRC 112285</strain>
    </source>
</reference>
<dbReference type="Gene3D" id="3.30.1490.20">
    <property type="entry name" value="ATP-grasp fold, A domain"/>
    <property type="match status" value="1"/>
</dbReference>
<dbReference type="GO" id="GO:0018169">
    <property type="term" value="F:ribosomal S6-glutamic acid ligase activity"/>
    <property type="evidence" value="ECO:0007669"/>
    <property type="project" value="TreeGrafter"/>
</dbReference>
<proteinExistence type="predicted"/>
<dbReference type="GO" id="GO:0005524">
    <property type="term" value="F:ATP binding"/>
    <property type="evidence" value="ECO:0007669"/>
    <property type="project" value="UniProtKB-UniRule"/>
</dbReference>
<accession>A0A9W6P9H0</accession>
<dbReference type="GO" id="GO:0009432">
    <property type="term" value="P:SOS response"/>
    <property type="evidence" value="ECO:0007669"/>
    <property type="project" value="TreeGrafter"/>
</dbReference>
<comment type="caution">
    <text evidence="3">The sequence shown here is derived from an EMBL/GenBank/DDBJ whole genome shotgun (WGS) entry which is preliminary data.</text>
</comment>
<dbReference type="PANTHER" id="PTHR21621:SF0">
    <property type="entry name" value="BETA-CITRYLGLUTAMATE SYNTHASE B-RELATED"/>
    <property type="match status" value="1"/>
</dbReference>
<keyword evidence="1" id="KW-0067">ATP-binding</keyword>
<name>A0A9W6P9H0_9ACTN</name>
<dbReference type="GO" id="GO:0046872">
    <property type="term" value="F:metal ion binding"/>
    <property type="evidence" value="ECO:0007669"/>
    <property type="project" value="InterPro"/>
</dbReference>
<keyword evidence="4" id="KW-1185">Reference proteome</keyword>
<dbReference type="InterPro" id="IPR013815">
    <property type="entry name" value="ATP_grasp_subdomain_1"/>
</dbReference>
<dbReference type="InterPro" id="IPR013651">
    <property type="entry name" value="ATP-grasp_RimK-type"/>
</dbReference>
<dbReference type="AlphaFoldDB" id="A0A9W6P9H0"/>
<evidence type="ECO:0000259" key="2">
    <source>
        <dbReference type="PROSITE" id="PS50975"/>
    </source>
</evidence>
<gene>
    <name evidence="3" type="ORF">Nans01_44200</name>
</gene>
<dbReference type="Proteomes" id="UP001165092">
    <property type="component" value="Unassembled WGS sequence"/>
</dbReference>
<dbReference type="PROSITE" id="PS50975">
    <property type="entry name" value="ATP_GRASP"/>
    <property type="match status" value="1"/>
</dbReference>
<dbReference type="PANTHER" id="PTHR21621">
    <property type="entry name" value="RIBOSOMAL PROTEIN S6 MODIFICATION PROTEIN"/>
    <property type="match status" value="1"/>
</dbReference>
<evidence type="ECO:0000313" key="4">
    <source>
        <dbReference type="Proteomes" id="UP001165092"/>
    </source>
</evidence>
<dbReference type="EMBL" id="BSQG01000011">
    <property type="protein sequence ID" value="GLU50069.1"/>
    <property type="molecule type" value="Genomic_DNA"/>
</dbReference>